<dbReference type="OrthoDB" id="9799703at2"/>
<dbReference type="PANTHER" id="PTHR35400">
    <property type="entry name" value="SLR1083 PROTEIN"/>
    <property type="match status" value="1"/>
</dbReference>
<accession>H5X0X9</accession>
<dbReference type="Proteomes" id="UP000004926">
    <property type="component" value="Chromosome"/>
</dbReference>
<dbReference type="Gene3D" id="3.90.1570.10">
    <property type="entry name" value="tt1808, chain A"/>
    <property type="match status" value="1"/>
</dbReference>
<reference evidence="2 3" key="1">
    <citation type="journal article" date="2012" name="Stand. Genomic Sci.">
        <title>Genome sequence of the ocean sediment bacterium Saccharomonospora marina type strain (XMU15(T)).</title>
        <authorList>
            <person name="Klenk H.P."/>
            <person name="Lu M."/>
            <person name="Lucas S."/>
            <person name="Lapidus A."/>
            <person name="Copeland A."/>
            <person name="Pitluck S."/>
            <person name="Goodwin L.A."/>
            <person name="Han C."/>
            <person name="Tapia R."/>
            <person name="Brambilla E.M."/>
            <person name="Potter G."/>
            <person name="Land M."/>
            <person name="Ivanova N."/>
            <person name="Rohde M."/>
            <person name="Goker M."/>
            <person name="Detter J.C."/>
            <person name="Li W.J."/>
            <person name="Kyrpides N.C."/>
            <person name="Woyke T."/>
        </authorList>
    </citation>
    <scope>NUCLEOTIDE SEQUENCE [LARGE SCALE GENOMIC DNA]</scope>
    <source>
        <strain evidence="2 3">XMU15</strain>
    </source>
</reference>
<name>H5X0X9_9PSEU</name>
<evidence type="ECO:0000313" key="3">
    <source>
        <dbReference type="Proteomes" id="UP000004926"/>
    </source>
</evidence>
<sequence length="202" mass="21729">MTAIPEPSESSKSSLPGVDHLLTITEYAELGEPESGYTELLEGRLLMSPSPGPGHNIALFELYLQVKPQLPRQLIAVPDIDVDLELAPLGAPATARRPDLVVVERAAVRRVDREGGLLKASDVRLVVEIVSPGSTRTDNVDKRGEYADAGIPHYWIVDITEPASLVACHLAGEFGYQDGGAVTGEFVTHDPFAVRVNLDALL</sequence>
<protein>
    <recommendedName>
        <fullName evidence="1">Putative restriction endonuclease domain-containing protein</fullName>
    </recommendedName>
</protein>
<dbReference type="AlphaFoldDB" id="H5X0X9"/>
<dbReference type="STRING" id="882083.SacmaDRAFT_3766"/>
<dbReference type="RefSeq" id="WP_009155360.1">
    <property type="nucleotide sequence ID" value="NZ_CM001439.1"/>
</dbReference>
<keyword evidence="3" id="KW-1185">Reference proteome</keyword>
<dbReference type="EMBL" id="CM001439">
    <property type="protein sequence ID" value="EHR51979.1"/>
    <property type="molecule type" value="Genomic_DNA"/>
</dbReference>
<dbReference type="SUPFAM" id="SSF52980">
    <property type="entry name" value="Restriction endonuclease-like"/>
    <property type="match status" value="1"/>
</dbReference>
<proteinExistence type="predicted"/>
<evidence type="ECO:0000259" key="1">
    <source>
        <dbReference type="Pfam" id="PF05685"/>
    </source>
</evidence>
<feature type="domain" description="Putative restriction endonuclease" evidence="1">
    <location>
        <begin position="26"/>
        <end position="166"/>
    </location>
</feature>
<dbReference type="Pfam" id="PF05685">
    <property type="entry name" value="Uma2"/>
    <property type="match status" value="1"/>
</dbReference>
<dbReference type="InterPro" id="IPR008538">
    <property type="entry name" value="Uma2"/>
</dbReference>
<dbReference type="HOGENOM" id="CLU_076312_4_0_11"/>
<dbReference type="eggNOG" id="COG4636">
    <property type="taxonomic scope" value="Bacteria"/>
</dbReference>
<dbReference type="InterPro" id="IPR012296">
    <property type="entry name" value="Nuclease_put_TT1808"/>
</dbReference>
<dbReference type="PANTHER" id="PTHR35400:SF3">
    <property type="entry name" value="SLL1072 PROTEIN"/>
    <property type="match status" value="1"/>
</dbReference>
<dbReference type="InterPro" id="IPR011335">
    <property type="entry name" value="Restrct_endonuc-II-like"/>
</dbReference>
<gene>
    <name evidence="2" type="ORF">SacmaDRAFT_3766</name>
</gene>
<dbReference type="CDD" id="cd06260">
    <property type="entry name" value="DUF820-like"/>
    <property type="match status" value="1"/>
</dbReference>
<organism evidence="2 3">
    <name type="scientific">Saccharomonospora marina XMU15</name>
    <dbReference type="NCBI Taxonomy" id="882083"/>
    <lineage>
        <taxon>Bacteria</taxon>
        <taxon>Bacillati</taxon>
        <taxon>Actinomycetota</taxon>
        <taxon>Actinomycetes</taxon>
        <taxon>Pseudonocardiales</taxon>
        <taxon>Pseudonocardiaceae</taxon>
        <taxon>Saccharomonospora</taxon>
    </lineage>
</organism>
<evidence type="ECO:0000313" key="2">
    <source>
        <dbReference type="EMBL" id="EHR51979.1"/>
    </source>
</evidence>